<dbReference type="Proteomes" id="UP000238081">
    <property type="component" value="Unassembled WGS sequence"/>
</dbReference>
<dbReference type="AlphaFoldDB" id="A0A0A6PW70"/>
<keyword evidence="2" id="KW-0472">Membrane</keyword>
<feature type="compositionally biased region" description="Polar residues" evidence="1">
    <location>
        <begin position="63"/>
        <end position="72"/>
    </location>
</feature>
<feature type="transmembrane region" description="Helical" evidence="2">
    <location>
        <begin position="6"/>
        <end position="28"/>
    </location>
</feature>
<evidence type="ECO:0000313" key="6">
    <source>
        <dbReference type="Proteomes" id="UP000515243"/>
    </source>
</evidence>
<accession>A0A0A6PW70</accession>
<dbReference type="GeneID" id="92946207"/>
<evidence type="ECO:0000256" key="2">
    <source>
        <dbReference type="SAM" id="Phobius"/>
    </source>
</evidence>
<evidence type="ECO:0000313" key="4">
    <source>
        <dbReference type="EMBL" id="QMW92921.1"/>
    </source>
</evidence>
<evidence type="ECO:0000256" key="1">
    <source>
        <dbReference type="SAM" id="MobiDB-lite"/>
    </source>
</evidence>
<evidence type="ECO:0000313" key="3">
    <source>
        <dbReference type="EMBL" id="PPV16711.1"/>
    </source>
</evidence>
<keyword evidence="2" id="KW-0812">Transmembrane</keyword>
<sequence length="72" mass="7949">MEKWGFIEWFGVISGAASMVSLIMAIFIKNDVVKIKNNINNSFNDSSDTTFGNESPVQKHYGQGNNSYKGGN</sequence>
<protein>
    <submittedName>
        <fullName evidence="3">Uncharacterized protein</fullName>
    </submittedName>
</protein>
<dbReference type="Proteomes" id="UP000515243">
    <property type="component" value="Chromosome 2"/>
</dbReference>
<proteinExistence type="predicted"/>
<organism evidence="3 5">
    <name type="scientific">Clostridium butyricum</name>
    <dbReference type="NCBI Taxonomy" id="1492"/>
    <lineage>
        <taxon>Bacteria</taxon>
        <taxon>Bacillati</taxon>
        <taxon>Bacillota</taxon>
        <taxon>Clostridia</taxon>
        <taxon>Eubacteriales</taxon>
        <taxon>Clostridiaceae</taxon>
        <taxon>Clostridium</taxon>
    </lineage>
</organism>
<dbReference type="EMBL" id="CP040627">
    <property type="protein sequence ID" value="QMW92921.1"/>
    <property type="molecule type" value="Genomic_DNA"/>
</dbReference>
<dbReference type="EMBL" id="LRDH01000067">
    <property type="protein sequence ID" value="PPV16711.1"/>
    <property type="molecule type" value="Genomic_DNA"/>
</dbReference>
<dbReference type="RefSeq" id="WP_035765366.1">
    <property type="nucleotide sequence ID" value="NZ_AP019717.1"/>
</dbReference>
<gene>
    <name evidence="3" type="ORF">AWN73_09340</name>
    <name evidence="4" type="ORF">FF104_18510</name>
</gene>
<feature type="region of interest" description="Disordered" evidence="1">
    <location>
        <begin position="45"/>
        <end position="72"/>
    </location>
</feature>
<reference evidence="4 6" key="2">
    <citation type="submission" date="2019-05" db="EMBL/GenBank/DDBJ databases">
        <authorList>
            <person name="Schori C."/>
            <person name="Ahrens C."/>
        </authorList>
    </citation>
    <scope>NUCLEOTIDE SEQUENCE [LARGE SCALE GENOMIC DNA]</scope>
    <source>
        <strain evidence="4 6">DSM 10702</strain>
    </source>
</reference>
<evidence type="ECO:0000313" key="5">
    <source>
        <dbReference type="Proteomes" id="UP000238081"/>
    </source>
</evidence>
<keyword evidence="2" id="KW-1133">Transmembrane helix</keyword>
<reference evidence="3 5" key="1">
    <citation type="submission" date="2016-01" db="EMBL/GenBank/DDBJ databases">
        <title>Characterization of the Clostridium difficile lineages that are prevalent in Hong Kong and China.</title>
        <authorList>
            <person name="Kwok J.S.-L."/>
            <person name="Lam W.-Y."/>
            <person name="Ip M."/>
            <person name="Chan T.-F."/>
            <person name="Hawkey P.M."/>
            <person name="Tsui S.K.-W."/>
        </authorList>
    </citation>
    <scope>NUCLEOTIDE SEQUENCE [LARGE SCALE GENOMIC DNA]</scope>
    <source>
        <strain evidence="3 5">300064</strain>
    </source>
</reference>
<name>A0A0A6PW70_CLOBU</name>